<dbReference type="EMBL" id="CAGI01000140">
    <property type="protein sequence ID" value="CCF49056.1"/>
    <property type="molecule type" value="Genomic_DNA"/>
</dbReference>
<protein>
    <submittedName>
        <fullName evidence="2">Uncharacterized protein</fullName>
    </submittedName>
</protein>
<dbReference type="eggNOG" id="ENOG502T8GT">
    <property type="taxonomic scope" value="Eukaryota"/>
</dbReference>
<organism evidence="2 3">
    <name type="scientific">Ustilago hordei</name>
    <name type="common">Barley covered smut fungus</name>
    <dbReference type="NCBI Taxonomy" id="120017"/>
    <lineage>
        <taxon>Eukaryota</taxon>
        <taxon>Fungi</taxon>
        <taxon>Dikarya</taxon>
        <taxon>Basidiomycota</taxon>
        <taxon>Ustilaginomycotina</taxon>
        <taxon>Ustilaginomycetes</taxon>
        <taxon>Ustilaginales</taxon>
        <taxon>Ustilaginaceae</taxon>
        <taxon>Ustilago</taxon>
    </lineage>
</organism>
<evidence type="ECO:0000313" key="3">
    <source>
        <dbReference type="Proteomes" id="UP000006174"/>
    </source>
</evidence>
<dbReference type="OMA" id="PCEVSAW"/>
<evidence type="ECO:0000313" key="2">
    <source>
        <dbReference type="EMBL" id="CCF49056.1"/>
    </source>
</evidence>
<dbReference type="OrthoDB" id="3360290at2759"/>
<name>I2FQ63_USTHO</name>
<evidence type="ECO:0000256" key="1">
    <source>
        <dbReference type="SAM" id="MobiDB-lite"/>
    </source>
</evidence>
<accession>I2FQ63</accession>
<sequence>MTLSGSFWNFWSHTSQAPPKPRRRTAVLTEQYVETIGGGSKDAFSTPPCFDPAIGDPRLPVELTVDIVLLAAREIALESQGDDSDASASQRLLDLARVNRVCHRAILSTLLLPKLTLYGMHQIRAFAISLDKDRLGIRALARSRVHTLTLRPPSLASLKEGYKGALFDASQAQSHFEKDLIPFIRILLRHCTLIKALHLEGVPHGLTGPLEAISWQLEEFSCLIGHYGRDLKQDFWLGDRWTSLTELQLHGPQLRLTATTACALGSLRQLKKLALIVPVIIPCRTNLSSESMDTWLRRDSKLGINPLQILIDRSTSLEYLLLVGHGEKDYVGNTAKDRIWLSNLGIPLTNSERKLRVKLVTAIRRYERNSDDEVGQARTRVHPCEVSAWMMGRVQRGLHWFENEEAVRASSGKEELNHWVETFELLDRGASTTATSAMMSRTGSNNTPARHIQQQQQQQRVNEAIDAVDMLSDDDEGSSDEA</sequence>
<gene>
    <name evidence="2" type="ORF">UHOR_08669</name>
</gene>
<feature type="region of interest" description="Disordered" evidence="1">
    <location>
        <begin position="436"/>
        <end position="461"/>
    </location>
</feature>
<dbReference type="Proteomes" id="UP000006174">
    <property type="component" value="Unassembled WGS sequence"/>
</dbReference>
<dbReference type="AlphaFoldDB" id="I2FQ63"/>
<proteinExistence type="predicted"/>
<dbReference type="HOGENOM" id="CLU_022449_0_0_1"/>
<reference evidence="2 3" key="1">
    <citation type="journal article" date="2012" name="Plant Cell">
        <title>Genome comparison of barley and maize smut fungi reveals targeted loss of RNA silencing components and species-specific presence of transposable elements.</title>
        <authorList>
            <person name="Laurie J.D."/>
            <person name="Ali S."/>
            <person name="Linning R."/>
            <person name="Mannhaupt G."/>
            <person name="Wong P."/>
            <person name="Gueldener U."/>
            <person name="Muensterkoetter M."/>
            <person name="Moore R."/>
            <person name="Kahmann R."/>
            <person name="Bakkeren G."/>
            <person name="Schirawski J."/>
        </authorList>
    </citation>
    <scope>NUCLEOTIDE SEQUENCE [LARGE SCALE GENOMIC DNA]</scope>
    <source>
        <strain evidence="3">Uh4875-4</strain>
    </source>
</reference>
<comment type="caution">
    <text evidence="2">The sequence shown here is derived from an EMBL/GenBank/DDBJ whole genome shotgun (WGS) entry which is preliminary data.</text>
</comment>
<keyword evidence="3" id="KW-1185">Reference proteome</keyword>